<keyword evidence="2 8" id="KW-0813">Transport</keyword>
<comment type="similarity">
    <text evidence="8">Belongs to the binding-protein-dependent transport system permease family.</text>
</comment>
<evidence type="ECO:0000256" key="5">
    <source>
        <dbReference type="ARBA" id="ARBA00022970"/>
    </source>
</evidence>
<feature type="transmembrane region" description="Helical" evidence="8">
    <location>
        <begin position="180"/>
        <end position="201"/>
    </location>
</feature>
<dbReference type="CDD" id="cd06261">
    <property type="entry name" value="TM_PBP2"/>
    <property type="match status" value="1"/>
</dbReference>
<evidence type="ECO:0000256" key="2">
    <source>
        <dbReference type="ARBA" id="ARBA00022448"/>
    </source>
</evidence>
<dbReference type="SUPFAM" id="SSF161098">
    <property type="entry name" value="MetI-like"/>
    <property type="match status" value="1"/>
</dbReference>
<dbReference type="NCBIfam" id="TIGR01726">
    <property type="entry name" value="HEQRo_perm_3TM"/>
    <property type="match status" value="1"/>
</dbReference>
<evidence type="ECO:0000256" key="1">
    <source>
        <dbReference type="ARBA" id="ARBA00004651"/>
    </source>
</evidence>
<dbReference type="PROSITE" id="PS50928">
    <property type="entry name" value="ABC_TM1"/>
    <property type="match status" value="1"/>
</dbReference>
<accession>A0ABY5NM08</accession>
<evidence type="ECO:0000256" key="6">
    <source>
        <dbReference type="ARBA" id="ARBA00022989"/>
    </source>
</evidence>
<comment type="subcellular location">
    <subcellularLocation>
        <location evidence="1 8">Cell membrane</location>
        <topology evidence="1 8">Multi-pass membrane protein</topology>
    </subcellularLocation>
</comment>
<evidence type="ECO:0000256" key="7">
    <source>
        <dbReference type="ARBA" id="ARBA00023136"/>
    </source>
</evidence>
<evidence type="ECO:0000256" key="3">
    <source>
        <dbReference type="ARBA" id="ARBA00022475"/>
    </source>
</evidence>
<keyword evidence="11" id="KW-1185">Reference proteome</keyword>
<dbReference type="Gene3D" id="1.10.3720.10">
    <property type="entry name" value="MetI-like"/>
    <property type="match status" value="1"/>
</dbReference>
<keyword evidence="6 8" id="KW-1133">Transmembrane helix</keyword>
<protein>
    <submittedName>
        <fullName evidence="10">Amino acid ABC transporter permease</fullName>
    </submittedName>
</protein>
<proteinExistence type="inferred from homology"/>
<evidence type="ECO:0000313" key="11">
    <source>
        <dbReference type="Proteomes" id="UP001054811"/>
    </source>
</evidence>
<dbReference type="InterPro" id="IPR010065">
    <property type="entry name" value="AA_ABC_transptr_permease_3TM"/>
</dbReference>
<organism evidence="10 11">
    <name type="scientific">Microbacterium elymi</name>
    <dbReference type="NCBI Taxonomy" id="2909587"/>
    <lineage>
        <taxon>Bacteria</taxon>
        <taxon>Bacillati</taxon>
        <taxon>Actinomycetota</taxon>
        <taxon>Actinomycetes</taxon>
        <taxon>Micrococcales</taxon>
        <taxon>Microbacteriaceae</taxon>
        <taxon>Microbacterium</taxon>
    </lineage>
</organism>
<dbReference type="InterPro" id="IPR000515">
    <property type="entry name" value="MetI-like"/>
</dbReference>
<feature type="domain" description="ABC transmembrane type-1" evidence="9">
    <location>
        <begin position="13"/>
        <end position="201"/>
    </location>
</feature>
<dbReference type="EMBL" id="CP091139">
    <property type="protein sequence ID" value="UUT36231.1"/>
    <property type="molecule type" value="Genomic_DNA"/>
</dbReference>
<gene>
    <name evidence="10" type="ORF">L2X98_24800</name>
</gene>
<evidence type="ECO:0000259" key="9">
    <source>
        <dbReference type="PROSITE" id="PS50928"/>
    </source>
</evidence>
<feature type="transmembrane region" description="Helical" evidence="8">
    <location>
        <begin position="49"/>
        <end position="72"/>
    </location>
</feature>
<dbReference type="Pfam" id="PF00528">
    <property type="entry name" value="BPD_transp_1"/>
    <property type="match status" value="1"/>
</dbReference>
<keyword evidence="5" id="KW-0029">Amino-acid transport</keyword>
<name>A0ABY5NM08_9MICO</name>
<reference evidence="10" key="1">
    <citation type="submission" date="2022-01" db="EMBL/GenBank/DDBJ databases">
        <title>Microbacterium eymi and Microbacterium rhizovicinus sp. nov., isolated from the rhizospheric soil of Elymus tsukushiensis, a plant native to the Dokdo Islands, Republic of Korea.</title>
        <authorList>
            <person name="Hwang Y.J."/>
        </authorList>
    </citation>
    <scope>NUCLEOTIDE SEQUENCE</scope>
    <source>
        <strain evidence="10">KUDC0405</strain>
    </source>
</reference>
<keyword evidence="3" id="KW-1003">Cell membrane</keyword>
<dbReference type="InterPro" id="IPR035906">
    <property type="entry name" value="MetI-like_sf"/>
</dbReference>
<dbReference type="PANTHER" id="PTHR30614:SF0">
    <property type="entry name" value="L-CYSTINE TRANSPORT SYSTEM PERMEASE PROTEIN TCYL"/>
    <property type="match status" value="1"/>
</dbReference>
<dbReference type="InterPro" id="IPR043429">
    <property type="entry name" value="ArtM/GltK/GlnP/TcyL/YhdX-like"/>
</dbReference>
<dbReference type="Proteomes" id="UP001054811">
    <property type="component" value="Chromosome"/>
</dbReference>
<keyword evidence="7 8" id="KW-0472">Membrane</keyword>
<sequence length="215" mass="22796">MMWDLLELLARGVGTTVLITVLSFVVGAVLAVPLVLLRRSPRRWLRLPALAVVELTRAVPPLVWLFIVYYGIGSGAVKLDTLQASVIGLGLISAAYLTEIYRAGLDGLPKGQWEASTALGMPRLASARTVILPQAVVTIIPPAATYAIGLLKDSAVASVIGAKDITFYANQQTQVDLNGLGNFAVAGLLYIALSIPVAVLGRAVDRRLSRRLVGA</sequence>
<keyword evidence="4 8" id="KW-0812">Transmembrane</keyword>
<dbReference type="PANTHER" id="PTHR30614">
    <property type="entry name" value="MEMBRANE COMPONENT OF AMINO ACID ABC TRANSPORTER"/>
    <property type="match status" value="1"/>
</dbReference>
<evidence type="ECO:0000256" key="4">
    <source>
        <dbReference type="ARBA" id="ARBA00022692"/>
    </source>
</evidence>
<evidence type="ECO:0000256" key="8">
    <source>
        <dbReference type="RuleBase" id="RU363032"/>
    </source>
</evidence>
<dbReference type="RefSeq" id="WP_259612880.1">
    <property type="nucleotide sequence ID" value="NZ_CP091139.2"/>
</dbReference>
<evidence type="ECO:0000313" key="10">
    <source>
        <dbReference type="EMBL" id="UUT36231.1"/>
    </source>
</evidence>
<feature type="transmembrane region" description="Helical" evidence="8">
    <location>
        <begin position="12"/>
        <end position="37"/>
    </location>
</feature>